<dbReference type="AlphaFoldDB" id="A0A939LRX7"/>
<evidence type="ECO:0000256" key="7">
    <source>
        <dbReference type="SAM" id="MobiDB-lite"/>
    </source>
</evidence>
<proteinExistence type="inferred from homology"/>
<dbReference type="Pfam" id="PF04542">
    <property type="entry name" value="Sigma70_r2"/>
    <property type="match status" value="1"/>
</dbReference>
<dbReference type="PANTHER" id="PTHR43133:SF62">
    <property type="entry name" value="RNA POLYMERASE SIGMA FACTOR SIGZ"/>
    <property type="match status" value="1"/>
</dbReference>
<dbReference type="InterPro" id="IPR013325">
    <property type="entry name" value="RNA_pol_sigma_r2"/>
</dbReference>
<dbReference type="InterPro" id="IPR014284">
    <property type="entry name" value="RNA_pol_sigma-70_dom"/>
</dbReference>
<comment type="similarity">
    <text evidence="1 6">Belongs to the sigma-70 factor family. ECF subfamily.</text>
</comment>
<evidence type="ECO:0000256" key="3">
    <source>
        <dbReference type="ARBA" id="ARBA00023082"/>
    </source>
</evidence>
<organism evidence="10 11">
    <name type="scientific">Actinotalea soli</name>
    <dbReference type="NCBI Taxonomy" id="2819234"/>
    <lineage>
        <taxon>Bacteria</taxon>
        <taxon>Bacillati</taxon>
        <taxon>Actinomycetota</taxon>
        <taxon>Actinomycetes</taxon>
        <taxon>Micrococcales</taxon>
        <taxon>Cellulomonadaceae</taxon>
        <taxon>Actinotalea</taxon>
    </lineage>
</organism>
<evidence type="ECO:0000256" key="4">
    <source>
        <dbReference type="ARBA" id="ARBA00023125"/>
    </source>
</evidence>
<reference evidence="10" key="1">
    <citation type="submission" date="2021-03" db="EMBL/GenBank/DDBJ databases">
        <title>Actinotalea soli sp. nov., isolated from soil.</title>
        <authorList>
            <person name="Ping W."/>
            <person name="Zhang J."/>
        </authorList>
    </citation>
    <scope>NUCLEOTIDE SEQUENCE</scope>
    <source>
        <strain evidence="10">BY-33</strain>
    </source>
</reference>
<feature type="region of interest" description="Disordered" evidence="7">
    <location>
        <begin position="1"/>
        <end position="34"/>
    </location>
</feature>
<feature type="domain" description="RNA polymerase sigma-70 region 2" evidence="8">
    <location>
        <begin position="65"/>
        <end position="132"/>
    </location>
</feature>
<dbReference type="GO" id="GO:0016987">
    <property type="term" value="F:sigma factor activity"/>
    <property type="evidence" value="ECO:0007669"/>
    <property type="project" value="UniProtKB-KW"/>
</dbReference>
<dbReference type="InterPro" id="IPR039425">
    <property type="entry name" value="RNA_pol_sigma-70-like"/>
</dbReference>
<keyword evidence="3 6" id="KW-0731">Sigma factor</keyword>
<evidence type="ECO:0000259" key="9">
    <source>
        <dbReference type="Pfam" id="PF04545"/>
    </source>
</evidence>
<name>A0A939LRX7_9CELL</name>
<dbReference type="InterPro" id="IPR013324">
    <property type="entry name" value="RNA_pol_sigma_r3/r4-like"/>
</dbReference>
<gene>
    <name evidence="10" type="ORF">J4G33_04330</name>
</gene>
<dbReference type="CDD" id="cd06171">
    <property type="entry name" value="Sigma70_r4"/>
    <property type="match status" value="1"/>
</dbReference>
<accession>A0A939LRX7</accession>
<dbReference type="Proteomes" id="UP000664209">
    <property type="component" value="Unassembled WGS sequence"/>
</dbReference>
<feature type="domain" description="RNA polymerase sigma-70 region 4" evidence="9">
    <location>
        <begin position="165"/>
        <end position="212"/>
    </location>
</feature>
<keyword evidence="11" id="KW-1185">Reference proteome</keyword>
<dbReference type="InterPro" id="IPR036388">
    <property type="entry name" value="WH-like_DNA-bd_sf"/>
</dbReference>
<keyword evidence="4 6" id="KW-0238">DNA-binding</keyword>
<evidence type="ECO:0000256" key="1">
    <source>
        <dbReference type="ARBA" id="ARBA00010641"/>
    </source>
</evidence>
<dbReference type="InterPro" id="IPR007630">
    <property type="entry name" value="RNA_pol_sigma70_r4"/>
</dbReference>
<dbReference type="InterPro" id="IPR007627">
    <property type="entry name" value="RNA_pol_sigma70_r2"/>
</dbReference>
<comment type="caution">
    <text evidence="10">The sequence shown here is derived from an EMBL/GenBank/DDBJ whole genome shotgun (WGS) entry which is preliminary data.</text>
</comment>
<dbReference type="Gene3D" id="1.10.10.10">
    <property type="entry name" value="Winged helix-like DNA-binding domain superfamily/Winged helix DNA-binding domain"/>
    <property type="match status" value="1"/>
</dbReference>
<dbReference type="GO" id="GO:0003677">
    <property type="term" value="F:DNA binding"/>
    <property type="evidence" value="ECO:0007669"/>
    <property type="project" value="UniProtKB-KW"/>
</dbReference>
<evidence type="ECO:0000256" key="2">
    <source>
        <dbReference type="ARBA" id="ARBA00023015"/>
    </source>
</evidence>
<evidence type="ECO:0000313" key="11">
    <source>
        <dbReference type="Proteomes" id="UP000664209"/>
    </source>
</evidence>
<keyword evidence="5 6" id="KW-0804">Transcription</keyword>
<dbReference type="Pfam" id="PF04545">
    <property type="entry name" value="Sigma70_r4"/>
    <property type="match status" value="1"/>
</dbReference>
<dbReference type="NCBIfam" id="TIGR02937">
    <property type="entry name" value="sigma70-ECF"/>
    <property type="match status" value="1"/>
</dbReference>
<feature type="compositionally biased region" description="Low complexity" evidence="7">
    <location>
        <begin position="7"/>
        <end position="22"/>
    </location>
</feature>
<evidence type="ECO:0000256" key="6">
    <source>
        <dbReference type="RuleBase" id="RU000716"/>
    </source>
</evidence>
<evidence type="ECO:0000259" key="8">
    <source>
        <dbReference type="Pfam" id="PF04542"/>
    </source>
</evidence>
<dbReference type="RefSeq" id="WP_208054721.1">
    <property type="nucleotide sequence ID" value="NZ_JAGEMK010000002.1"/>
</dbReference>
<dbReference type="PANTHER" id="PTHR43133">
    <property type="entry name" value="RNA POLYMERASE ECF-TYPE SIGMA FACTO"/>
    <property type="match status" value="1"/>
</dbReference>
<keyword evidence="2 6" id="KW-0805">Transcription regulation</keyword>
<dbReference type="EMBL" id="JAGEMK010000002">
    <property type="protein sequence ID" value="MBO1751024.1"/>
    <property type="molecule type" value="Genomic_DNA"/>
</dbReference>
<dbReference type="SUPFAM" id="SSF88946">
    <property type="entry name" value="Sigma2 domain of RNA polymerase sigma factors"/>
    <property type="match status" value="1"/>
</dbReference>
<evidence type="ECO:0000313" key="10">
    <source>
        <dbReference type="EMBL" id="MBO1751024.1"/>
    </source>
</evidence>
<dbReference type="PROSITE" id="PS01063">
    <property type="entry name" value="SIGMA70_ECF"/>
    <property type="match status" value="1"/>
</dbReference>
<evidence type="ECO:0000256" key="5">
    <source>
        <dbReference type="ARBA" id="ARBA00023163"/>
    </source>
</evidence>
<dbReference type="Gene3D" id="1.10.1740.10">
    <property type="match status" value="1"/>
</dbReference>
<dbReference type="SUPFAM" id="SSF88659">
    <property type="entry name" value="Sigma3 and sigma4 domains of RNA polymerase sigma factors"/>
    <property type="match status" value="1"/>
</dbReference>
<dbReference type="InterPro" id="IPR000838">
    <property type="entry name" value="RNA_pol_sigma70_ECF_CS"/>
</dbReference>
<protein>
    <recommendedName>
        <fullName evidence="6">RNA polymerase sigma factor</fullName>
    </recommendedName>
</protein>
<dbReference type="GO" id="GO:0006352">
    <property type="term" value="P:DNA-templated transcription initiation"/>
    <property type="evidence" value="ECO:0007669"/>
    <property type="project" value="InterPro"/>
</dbReference>
<sequence length="224" mass="24850">MSVLTVAPAAEPRARPRPSTTTEPRRNVLSASPPTVPLDVREAWSDADLGTAFAQGEESALAEAFRRWSAFVHTLAFRALRDSTDAEDVTQQVFVAAWRGRTGFDPERSPLPAWLTGITRNAIADVHQRRARDRRNELAVATTAGPEPESEMASVADRVTVADELARLGEPQRTILSLAFYDDLTHDQISSRLDLPLGTVKSHIRRSLTRLRDRLEVEHGARRP</sequence>